<keyword evidence="2" id="KW-1185">Reference proteome</keyword>
<accession>A0ACB8QKS0</accession>
<evidence type="ECO:0000313" key="2">
    <source>
        <dbReference type="Proteomes" id="UP000814128"/>
    </source>
</evidence>
<reference evidence="1" key="2">
    <citation type="journal article" date="2022" name="New Phytol.">
        <title>Evolutionary transition to the ectomycorrhizal habit in the genomes of a hyperdiverse lineage of mushroom-forming fungi.</title>
        <authorList>
            <person name="Looney B."/>
            <person name="Miyauchi S."/>
            <person name="Morin E."/>
            <person name="Drula E."/>
            <person name="Courty P.E."/>
            <person name="Kohler A."/>
            <person name="Kuo A."/>
            <person name="LaButti K."/>
            <person name="Pangilinan J."/>
            <person name="Lipzen A."/>
            <person name="Riley R."/>
            <person name="Andreopoulos W."/>
            <person name="He G."/>
            <person name="Johnson J."/>
            <person name="Nolan M."/>
            <person name="Tritt A."/>
            <person name="Barry K.W."/>
            <person name="Grigoriev I.V."/>
            <person name="Nagy L.G."/>
            <person name="Hibbett D."/>
            <person name="Henrissat B."/>
            <person name="Matheny P.B."/>
            <person name="Labbe J."/>
            <person name="Martin F.M."/>
        </authorList>
    </citation>
    <scope>NUCLEOTIDE SEQUENCE</scope>
    <source>
        <strain evidence="1">EC-137</strain>
    </source>
</reference>
<protein>
    <submittedName>
        <fullName evidence="1">Uncharacterized protein</fullName>
    </submittedName>
</protein>
<dbReference type="EMBL" id="MU273546">
    <property type="protein sequence ID" value="KAI0032449.1"/>
    <property type="molecule type" value="Genomic_DNA"/>
</dbReference>
<sequence>MKTLSLLSTIALPLAVSGNTLVKRSSGVASSGSDASGQTFDYIVVGGGLAGTTVAARLAENASMTVLLIEAGGDNRTSPLVYDIYKYGQAFGTSLCWNWRTESGKGILGGKTLGGGSSINGATWTRGMKAQYDAMASLLDPADANSGWDWNGLFTYMKKAEGYSAPNTQQKAKGAGSVASYHGTAGPVQVTFPDAMYGGPQQPDFATAIRNLTGIAQCTDLNGGNPNCVAYIPNSINWHDNDHRSSSAAAYLTPVESQRTNWLTLVNNQVTKIIFSGGPVPVTATGVSYRASSGAASYTAFARREVIVASGAIQTPALLQLSGIGDAAHLGALGIDSVVDLPGVGRNLQEQTMSQFGAGGRFDPNGSGPSDIIAYPNIDQVFGGQANAVKQTISSSLGSWAGMMASAGSVVSRSALEEIYAVQAGLITNGSVPVVEMFLSTGYPNALGIQTWNLLPFSRGTVSITKCGIMATQSADPFTPPAVNANFFKVSYDMQVQVAASKLSRKTFQTTPLSNILTGEQTPGTGTVPASATDTQWTSWIQSNFLPVSHPIGTAALMRRELGGVVDAQLRVYNTTDVRVVDASVLPLQISAHLSATLYGIAEKAADIIKAAQA</sequence>
<evidence type="ECO:0000313" key="1">
    <source>
        <dbReference type="EMBL" id="KAI0032449.1"/>
    </source>
</evidence>
<name>A0ACB8QKS0_9AGAM</name>
<proteinExistence type="predicted"/>
<reference evidence="1" key="1">
    <citation type="submission" date="2021-02" db="EMBL/GenBank/DDBJ databases">
        <authorList>
            <consortium name="DOE Joint Genome Institute"/>
            <person name="Ahrendt S."/>
            <person name="Looney B.P."/>
            <person name="Miyauchi S."/>
            <person name="Morin E."/>
            <person name="Drula E."/>
            <person name="Courty P.E."/>
            <person name="Chicoki N."/>
            <person name="Fauchery L."/>
            <person name="Kohler A."/>
            <person name="Kuo A."/>
            <person name="Labutti K."/>
            <person name="Pangilinan J."/>
            <person name="Lipzen A."/>
            <person name="Riley R."/>
            <person name="Andreopoulos W."/>
            <person name="He G."/>
            <person name="Johnson J."/>
            <person name="Barry K.W."/>
            <person name="Grigoriev I.V."/>
            <person name="Nagy L."/>
            <person name="Hibbett D."/>
            <person name="Henrissat B."/>
            <person name="Matheny P.B."/>
            <person name="Labbe J."/>
            <person name="Martin F."/>
        </authorList>
    </citation>
    <scope>NUCLEOTIDE SEQUENCE</scope>
    <source>
        <strain evidence="1">EC-137</strain>
    </source>
</reference>
<dbReference type="Proteomes" id="UP000814128">
    <property type="component" value="Unassembled WGS sequence"/>
</dbReference>
<organism evidence="1 2">
    <name type="scientific">Vararia minispora EC-137</name>
    <dbReference type="NCBI Taxonomy" id="1314806"/>
    <lineage>
        <taxon>Eukaryota</taxon>
        <taxon>Fungi</taxon>
        <taxon>Dikarya</taxon>
        <taxon>Basidiomycota</taxon>
        <taxon>Agaricomycotina</taxon>
        <taxon>Agaricomycetes</taxon>
        <taxon>Russulales</taxon>
        <taxon>Lachnocladiaceae</taxon>
        <taxon>Vararia</taxon>
    </lineage>
</organism>
<gene>
    <name evidence="1" type="ORF">K488DRAFT_70648</name>
</gene>
<comment type="caution">
    <text evidence="1">The sequence shown here is derived from an EMBL/GenBank/DDBJ whole genome shotgun (WGS) entry which is preliminary data.</text>
</comment>